<comment type="function">
    <text evidence="13">Required for formation of the rod structure in the basal body of the flagellar apparatus. Together with FliI and FliH, may constitute the export apparatus of flagellin.</text>
</comment>
<evidence type="ECO:0000313" key="14">
    <source>
        <dbReference type="EMBL" id="SDL96076.1"/>
    </source>
</evidence>
<dbReference type="NCBIfam" id="NF009411">
    <property type="entry name" value="PRK12772.1"/>
    <property type="match status" value="1"/>
</dbReference>
<evidence type="ECO:0000256" key="6">
    <source>
        <dbReference type="ARBA" id="ARBA00022475"/>
    </source>
</evidence>
<comment type="caution">
    <text evidence="13">Lacks conserved residue(s) required for the propagation of feature annotation.</text>
</comment>
<keyword evidence="11 13" id="KW-0472">Membrane</keyword>
<comment type="similarity">
    <text evidence="3 13">Belongs to the type III secretion exporter family.</text>
</comment>
<accession>A0A1G9PB91</accession>
<keyword evidence="12 13" id="KW-1006">Bacterial flagellum protein export</keyword>
<dbReference type="Proteomes" id="UP000199068">
    <property type="component" value="Unassembled WGS sequence"/>
</dbReference>
<dbReference type="Gene3D" id="6.10.250.2080">
    <property type="match status" value="1"/>
</dbReference>
<keyword evidence="8 13" id="KW-1005">Bacterial flagellum biogenesis</keyword>
<dbReference type="AlphaFoldDB" id="A0A1G9PB91"/>
<dbReference type="PRINTS" id="PR00950">
    <property type="entry name" value="TYPE3IMSPROT"/>
</dbReference>
<evidence type="ECO:0000256" key="12">
    <source>
        <dbReference type="ARBA" id="ARBA00023225"/>
    </source>
</evidence>
<sequence length="611" mass="68339">MIVLVFIRLITFFASINVIFPNGTPKMFKVCFTLFMSLIISYGIDIDINIATVPDLINCAAMETITGLVLGYITSICFTSLQIAGSLIDQQLGLAMANIYDPNTKEQSTLMKNVMYWMGIIIFFNMNGHHMLIKGIQHSFELVGIGESILTNNFSYVINVFIQYFVIGFKIAVPIMLSLIITDLIMGLISRSVPQLNVMIVGMPLKLLVGIVFFIIALPFMITEMHNLFNKIPSILDGTLLSMNNDMLTTTLGPVGIILSAGGDKTEEPTAKKKKDARKQGNVAQSKEVTTAITLIAILFIVYTMSDFIIVELKNFIVNMFSLDLGTNINYNTLNVLIMKTMTSFMIIFLPMGLIIMIFGVIGNLIQTGLMFSGEGLKPKLSKLNPINGFKNMFSMKAIGNLVKSIAIISVLLYIGYSFMNKNFEGIMKSGDIYLPYLMETVIDLIKSLLSSIVLAVVVISVFDYAYQKYTHKKELKMTKQEVKEEFKQMEGDPHIKGKIKQKQRQMATQRMMQAVPSATVIVTNPTHISIAIKYEQGKDATPVVVAKGADLVAFKIREIAKEHDIPIIENKPLARLIYKEVEIDQEIPEQMYQAVAEVLVAVYKIKNKYK</sequence>
<evidence type="ECO:0000256" key="1">
    <source>
        <dbReference type="ARBA" id="ARBA00004651"/>
    </source>
</evidence>
<organism evidence="14 15">
    <name type="scientific">Romboutsia lituseburensis DSM 797</name>
    <dbReference type="NCBI Taxonomy" id="1121325"/>
    <lineage>
        <taxon>Bacteria</taxon>
        <taxon>Bacillati</taxon>
        <taxon>Bacillota</taxon>
        <taxon>Clostridia</taxon>
        <taxon>Peptostreptococcales</taxon>
        <taxon>Peptostreptococcaceae</taxon>
        <taxon>Romboutsia</taxon>
    </lineage>
</organism>
<feature type="transmembrane region" description="Helical" evidence="13">
    <location>
        <begin position="154"/>
        <end position="181"/>
    </location>
</feature>
<evidence type="ECO:0000256" key="8">
    <source>
        <dbReference type="ARBA" id="ARBA00022795"/>
    </source>
</evidence>
<evidence type="ECO:0000256" key="13">
    <source>
        <dbReference type="RuleBase" id="RU364091"/>
    </source>
</evidence>
<dbReference type="InterPro" id="IPR002010">
    <property type="entry name" value="T3SS_IM_R"/>
</dbReference>
<evidence type="ECO:0000256" key="5">
    <source>
        <dbReference type="ARBA" id="ARBA00022448"/>
    </source>
</evidence>
<dbReference type="Pfam" id="PF01312">
    <property type="entry name" value="Bac_export_2"/>
    <property type="match status" value="1"/>
</dbReference>
<dbReference type="NCBIfam" id="TIGR00328">
    <property type="entry name" value="flhB"/>
    <property type="match status" value="1"/>
</dbReference>
<feature type="transmembrane region" description="Helical" evidence="13">
    <location>
        <begin position="65"/>
        <end position="88"/>
    </location>
</feature>
<dbReference type="FunFam" id="3.40.1690.10:FF:000001">
    <property type="entry name" value="Flagellar biosynthetic protein FlhB"/>
    <property type="match status" value="1"/>
</dbReference>
<dbReference type="Gene3D" id="3.40.1690.10">
    <property type="entry name" value="secretion proteins EscU"/>
    <property type="match status" value="1"/>
</dbReference>
<name>A0A1G9PB91_9FIRM</name>
<dbReference type="GO" id="GO:0005886">
    <property type="term" value="C:plasma membrane"/>
    <property type="evidence" value="ECO:0007669"/>
    <property type="project" value="UniProtKB-SubCell"/>
</dbReference>
<evidence type="ECO:0000256" key="9">
    <source>
        <dbReference type="ARBA" id="ARBA00022927"/>
    </source>
</evidence>
<comment type="subcellular location">
    <subcellularLocation>
        <location evidence="1">Cell membrane</location>
        <topology evidence="1">Multi-pass membrane protein</topology>
    </subcellularLocation>
</comment>
<keyword evidence="10 13" id="KW-1133">Transmembrane helix</keyword>
<dbReference type="GO" id="GO:0044780">
    <property type="term" value="P:bacterial-type flagellum assembly"/>
    <property type="evidence" value="ECO:0007669"/>
    <property type="project" value="InterPro"/>
</dbReference>
<evidence type="ECO:0000313" key="15">
    <source>
        <dbReference type="Proteomes" id="UP000199068"/>
    </source>
</evidence>
<gene>
    <name evidence="13" type="primary">flhB</name>
    <name evidence="14" type="ORF">SAMN04515677_104291</name>
</gene>
<evidence type="ECO:0000256" key="10">
    <source>
        <dbReference type="ARBA" id="ARBA00022989"/>
    </source>
</evidence>
<feature type="transmembrane region" description="Helical" evidence="13">
    <location>
        <begin position="445"/>
        <end position="467"/>
    </location>
</feature>
<keyword evidence="14" id="KW-0969">Cilium</keyword>
<evidence type="ECO:0000256" key="4">
    <source>
        <dbReference type="ARBA" id="ARBA00021622"/>
    </source>
</evidence>
<keyword evidence="6 13" id="KW-1003">Cell membrane</keyword>
<keyword evidence="14" id="KW-0282">Flagellum</keyword>
<evidence type="ECO:0000256" key="11">
    <source>
        <dbReference type="ARBA" id="ARBA00023136"/>
    </source>
</evidence>
<evidence type="ECO:0000256" key="3">
    <source>
        <dbReference type="ARBA" id="ARBA00010690"/>
    </source>
</evidence>
<keyword evidence="7 13" id="KW-0812">Transmembrane</keyword>
<protein>
    <recommendedName>
        <fullName evidence="4 13">Flagellar biosynthetic protein FlhB</fullName>
    </recommendedName>
</protein>
<dbReference type="RefSeq" id="WP_242872416.1">
    <property type="nucleotide sequence ID" value="NZ_FNGW01000004.1"/>
</dbReference>
<dbReference type="GO" id="GO:0009306">
    <property type="term" value="P:protein secretion"/>
    <property type="evidence" value="ECO:0007669"/>
    <property type="project" value="InterPro"/>
</dbReference>
<keyword evidence="5 13" id="KW-0813">Transport</keyword>
<dbReference type="InterPro" id="IPR029025">
    <property type="entry name" value="T3SS_substrate_exporter_C"/>
</dbReference>
<feature type="transmembrane region" description="Helical" evidence="13">
    <location>
        <begin position="114"/>
        <end position="133"/>
    </location>
</feature>
<dbReference type="Pfam" id="PF01311">
    <property type="entry name" value="Bac_export_1"/>
    <property type="match status" value="1"/>
</dbReference>
<dbReference type="InterPro" id="IPR006135">
    <property type="entry name" value="T3SS_substrate_exporter"/>
</dbReference>
<dbReference type="EMBL" id="FNGW01000004">
    <property type="protein sequence ID" value="SDL96076.1"/>
    <property type="molecule type" value="Genomic_DNA"/>
</dbReference>
<feature type="transmembrane region" description="Helical" evidence="13">
    <location>
        <begin position="27"/>
        <end position="44"/>
    </location>
</feature>
<feature type="transmembrane region" description="Helical" evidence="13">
    <location>
        <begin position="401"/>
        <end position="420"/>
    </location>
</feature>
<dbReference type="SUPFAM" id="SSF160544">
    <property type="entry name" value="EscU C-terminal domain-like"/>
    <property type="match status" value="1"/>
</dbReference>
<feature type="transmembrane region" description="Helical" evidence="13">
    <location>
        <begin position="345"/>
        <end position="366"/>
    </location>
</feature>
<evidence type="ECO:0000256" key="7">
    <source>
        <dbReference type="ARBA" id="ARBA00022692"/>
    </source>
</evidence>
<keyword evidence="15" id="KW-1185">Reference proteome</keyword>
<proteinExistence type="inferred from homology"/>
<evidence type="ECO:0000256" key="2">
    <source>
        <dbReference type="ARBA" id="ARBA00009772"/>
    </source>
</evidence>
<keyword evidence="9 13" id="KW-0653">Protein transport</keyword>
<feature type="transmembrane region" description="Helical" evidence="13">
    <location>
        <begin position="289"/>
        <end position="311"/>
    </location>
</feature>
<dbReference type="PANTHER" id="PTHR30531">
    <property type="entry name" value="FLAGELLAR BIOSYNTHETIC PROTEIN FLHB"/>
    <property type="match status" value="1"/>
</dbReference>
<dbReference type="GO" id="GO:0006605">
    <property type="term" value="P:protein targeting"/>
    <property type="evidence" value="ECO:0007669"/>
    <property type="project" value="InterPro"/>
</dbReference>
<dbReference type="PANTHER" id="PTHR30531:SF12">
    <property type="entry name" value="FLAGELLAR BIOSYNTHETIC PROTEIN FLHB"/>
    <property type="match status" value="1"/>
</dbReference>
<keyword evidence="14" id="KW-0966">Cell projection</keyword>
<dbReference type="InterPro" id="IPR006136">
    <property type="entry name" value="FlhB"/>
</dbReference>
<comment type="similarity">
    <text evidence="2">Belongs to the FliR/MopE/SpaR family.</text>
</comment>
<feature type="transmembrane region" description="Helical" evidence="13">
    <location>
        <begin position="201"/>
        <end position="222"/>
    </location>
</feature>
<reference evidence="14 15" key="1">
    <citation type="submission" date="2016-10" db="EMBL/GenBank/DDBJ databases">
        <authorList>
            <person name="de Groot N.N."/>
        </authorList>
    </citation>
    <scope>NUCLEOTIDE SEQUENCE [LARGE SCALE GENOMIC DNA]</scope>
    <source>
        <strain evidence="14 15">DSM 797</strain>
    </source>
</reference>
<dbReference type="STRING" id="1121325.SAMN04515677_104291"/>